<reference evidence="2" key="2">
    <citation type="submission" date="2021-01" db="EMBL/GenBank/DDBJ databases">
        <title>Genome Sequencing of Type Strains.</title>
        <authorList>
            <person name="Lemaire J.F."/>
            <person name="Inderbitzin P."/>
            <person name="Collins S.B."/>
            <person name="Wespe N."/>
            <person name="Knight-Connoni V."/>
        </authorList>
    </citation>
    <scope>NUCLEOTIDE SEQUENCE</scope>
    <source>
        <strain evidence="2">DSM 14562</strain>
    </source>
</reference>
<proteinExistence type="predicted"/>
<dbReference type="Proteomes" id="UP000704529">
    <property type="component" value="Unassembled WGS sequence"/>
</dbReference>
<name>A0AA41DBG7_9SPHN</name>
<dbReference type="RefSeq" id="WP_184107101.1">
    <property type="nucleotide sequence ID" value="NZ_JACHNX010000039.1"/>
</dbReference>
<gene>
    <name evidence="1" type="ORF">GGQ89_003922</name>
    <name evidence="2" type="ORF">JYA60_00320</name>
</gene>
<sequence length="136" mass="14975">MRGWARAIDRMGKGAFADAIECSAQALDKQLAGSMPSLETLDRALAAEPTILDDWLAARGKRLVDQDATCDVDDMSLLIARVMVMIQEAEHPEGPGGRTIVPQEYLSGEKIMRDLHAVTGQWLERCSAIRRPREVA</sequence>
<accession>A0AA41DBG7</accession>
<evidence type="ECO:0000313" key="3">
    <source>
        <dbReference type="Proteomes" id="UP000584663"/>
    </source>
</evidence>
<reference evidence="1 3" key="1">
    <citation type="submission" date="2020-08" db="EMBL/GenBank/DDBJ databases">
        <title>Genomic Encyclopedia of Type Strains, Phase IV (KMG-IV): sequencing the most valuable type-strain genomes for metagenomic binning, comparative biology and taxonomic classification.</title>
        <authorList>
            <person name="Goeker M."/>
        </authorList>
    </citation>
    <scope>NUCLEOTIDE SEQUENCE [LARGE SCALE GENOMIC DNA]</scope>
    <source>
        <strain evidence="1 3">DSM 14562</strain>
    </source>
</reference>
<dbReference type="EMBL" id="JAFHKU010000045">
    <property type="protein sequence ID" value="MBN3556694.1"/>
    <property type="molecule type" value="Genomic_DNA"/>
</dbReference>
<dbReference type="AlphaFoldDB" id="A0AA41DBG7"/>
<protein>
    <submittedName>
        <fullName evidence="2">Uncharacterized protein</fullName>
    </submittedName>
</protein>
<keyword evidence="3" id="KW-1185">Reference proteome</keyword>
<evidence type="ECO:0000313" key="2">
    <source>
        <dbReference type="EMBL" id="MBN3556694.1"/>
    </source>
</evidence>
<evidence type="ECO:0000313" key="1">
    <source>
        <dbReference type="EMBL" id="MBB4611672.1"/>
    </source>
</evidence>
<dbReference type="Proteomes" id="UP000584663">
    <property type="component" value="Unassembled WGS sequence"/>
</dbReference>
<comment type="caution">
    <text evidence="2">The sequence shown here is derived from an EMBL/GenBank/DDBJ whole genome shotgun (WGS) entry which is preliminary data.</text>
</comment>
<dbReference type="EMBL" id="JACHNX010000039">
    <property type="protein sequence ID" value="MBB4611672.1"/>
    <property type="molecule type" value="Genomic_DNA"/>
</dbReference>
<organism evidence="2 4">
    <name type="scientific">Sphingomonas yabuuchiae</name>
    <dbReference type="NCBI Taxonomy" id="172044"/>
    <lineage>
        <taxon>Bacteria</taxon>
        <taxon>Pseudomonadati</taxon>
        <taxon>Pseudomonadota</taxon>
        <taxon>Alphaproteobacteria</taxon>
        <taxon>Sphingomonadales</taxon>
        <taxon>Sphingomonadaceae</taxon>
        <taxon>Sphingomonas</taxon>
    </lineage>
</organism>
<evidence type="ECO:0000313" key="4">
    <source>
        <dbReference type="Proteomes" id="UP000704529"/>
    </source>
</evidence>